<dbReference type="PRINTS" id="PR00465">
    <property type="entry name" value="EP450IV"/>
</dbReference>
<keyword evidence="10 13" id="KW-0472">Membrane</keyword>
<evidence type="ECO:0000256" key="4">
    <source>
        <dbReference type="ARBA" id="ARBA00022617"/>
    </source>
</evidence>
<keyword evidence="5 13" id="KW-0812">Transmembrane</keyword>
<dbReference type="InterPro" id="IPR017972">
    <property type="entry name" value="Cyt_P450_CS"/>
</dbReference>
<comment type="similarity">
    <text evidence="3 12">Belongs to the cytochrome P450 family.</text>
</comment>
<dbReference type="InterPro" id="IPR002403">
    <property type="entry name" value="Cyt_P450_E_grp-IV"/>
</dbReference>
<dbReference type="Gene3D" id="1.10.630.10">
    <property type="entry name" value="Cytochrome P450"/>
    <property type="match status" value="1"/>
</dbReference>
<feature type="transmembrane region" description="Helical" evidence="13">
    <location>
        <begin position="6"/>
        <end position="21"/>
    </location>
</feature>
<dbReference type="GO" id="GO:0005506">
    <property type="term" value="F:iron ion binding"/>
    <property type="evidence" value="ECO:0007669"/>
    <property type="project" value="InterPro"/>
</dbReference>
<keyword evidence="7 13" id="KW-1133">Transmembrane helix</keyword>
<evidence type="ECO:0000256" key="11">
    <source>
        <dbReference type="PIRSR" id="PIRSR602403-1"/>
    </source>
</evidence>
<comment type="caution">
    <text evidence="14">The sequence shown here is derived from an EMBL/GenBank/DDBJ whole genome shotgun (WGS) entry which is preliminary data.</text>
</comment>
<reference evidence="14" key="1">
    <citation type="submission" date="2019-10" db="EMBL/GenBank/DDBJ databases">
        <title>Conservation and host-specific expression of non-tandemly repeated heterogenous ribosome RNA gene in arbuscular mycorrhizal fungi.</title>
        <authorList>
            <person name="Maeda T."/>
            <person name="Kobayashi Y."/>
            <person name="Nakagawa T."/>
            <person name="Ezawa T."/>
            <person name="Yamaguchi K."/>
            <person name="Bino T."/>
            <person name="Nishimoto Y."/>
            <person name="Shigenobu S."/>
            <person name="Kawaguchi M."/>
        </authorList>
    </citation>
    <scope>NUCLEOTIDE SEQUENCE</scope>
    <source>
        <strain evidence="14">HR1</strain>
    </source>
</reference>
<keyword evidence="6 11" id="KW-0479">Metal-binding</keyword>
<dbReference type="GO" id="GO:0016705">
    <property type="term" value="F:oxidoreductase activity, acting on paired donors, with incorporation or reduction of molecular oxygen"/>
    <property type="evidence" value="ECO:0007669"/>
    <property type="project" value="InterPro"/>
</dbReference>
<dbReference type="Proteomes" id="UP000615446">
    <property type="component" value="Unassembled WGS sequence"/>
</dbReference>
<evidence type="ECO:0000256" key="13">
    <source>
        <dbReference type="SAM" id="Phobius"/>
    </source>
</evidence>
<dbReference type="Pfam" id="PF00067">
    <property type="entry name" value="p450"/>
    <property type="match status" value="1"/>
</dbReference>
<evidence type="ECO:0000256" key="1">
    <source>
        <dbReference type="ARBA" id="ARBA00001971"/>
    </source>
</evidence>
<evidence type="ECO:0000313" key="14">
    <source>
        <dbReference type="EMBL" id="GES89110.1"/>
    </source>
</evidence>
<evidence type="ECO:0000256" key="9">
    <source>
        <dbReference type="ARBA" id="ARBA00023033"/>
    </source>
</evidence>
<keyword evidence="8 11" id="KW-0408">Iron</keyword>
<dbReference type="GO" id="GO:0020037">
    <property type="term" value="F:heme binding"/>
    <property type="evidence" value="ECO:0007669"/>
    <property type="project" value="InterPro"/>
</dbReference>
<comment type="cofactor">
    <cofactor evidence="1 11">
        <name>heme</name>
        <dbReference type="ChEBI" id="CHEBI:30413"/>
    </cofactor>
</comment>
<evidence type="ECO:0000256" key="8">
    <source>
        <dbReference type="ARBA" id="ARBA00023004"/>
    </source>
</evidence>
<dbReference type="AlphaFoldDB" id="A0A8H3LN16"/>
<dbReference type="InterPro" id="IPR001128">
    <property type="entry name" value="Cyt_P450"/>
</dbReference>
<dbReference type="PROSITE" id="PS00086">
    <property type="entry name" value="CYTOCHROME_P450"/>
    <property type="match status" value="1"/>
</dbReference>
<name>A0A8H3LN16_9GLOM</name>
<evidence type="ECO:0000313" key="15">
    <source>
        <dbReference type="Proteomes" id="UP000615446"/>
    </source>
</evidence>
<dbReference type="CDD" id="cd11041">
    <property type="entry name" value="CYP503A1-like"/>
    <property type="match status" value="1"/>
</dbReference>
<dbReference type="OrthoDB" id="1844152at2759"/>
<keyword evidence="12" id="KW-0560">Oxidoreductase</keyword>
<keyword evidence="9 12" id="KW-0503">Monooxygenase</keyword>
<evidence type="ECO:0000256" key="12">
    <source>
        <dbReference type="RuleBase" id="RU000461"/>
    </source>
</evidence>
<evidence type="ECO:0000256" key="6">
    <source>
        <dbReference type="ARBA" id="ARBA00022723"/>
    </source>
</evidence>
<organism evidence="14 15">
    <name type="scientific">Rhizophagus clarus</name>
    <dbReference type="NCBI Taxonomy" id="94130"/>
    <lineage>
        <taxon>Eukaryota</taxon>
        <taxon>Fungi</taxon>
        <taxon>Fungi incertae sedis</taxon>
        <taxon>Mucoromycota</taxon>
        <taxon>Glomeromycotina</taxon>
        <taxon>Glomeromycetes</taxon>
        <taxon>Glomerales</taxon>
        <taxon>Glomeraceae</taxon>
        <taxon>Rhizophagus</taxon>
    </lineage>
</organism>
<evidence type="ECO:0000256" key="7">
    <source>
        <dbReference type="ARBA" id="ARBA00022989"/>
    </source>
</evidence>
<feature type="binding site" description="axial binding residue" evidence="11">
    <location>
        <position position="441"/>
    </location>
    <ligand>
        <name>heme</name>
        <dbReference type="ChEBI" id="CHEBI:30413"/>
    </ligand>
    <ligandPart>
        <name>Fe</name>
        <dbReference type="ChEBI" id="CHEBI:18248"/>
    </ligandPart>
</feature>
<dbReference type="SUPFAM" id="SSF48264">
    <property type="entry name" value="Cytochrome P450"/>
    <property type="match status" value="1"/>
</dbReference>
<evidence type="ECO:0000256" key="5">
    <source>
        <dbReference type="ARBA" id="ARBA00022692"/>
    </source>
</evidence>
<dbReference type="PANTHER" id="PTHR46206:SF5">
    <property type="entry name" value="P450, PUTATIVE (EUROFUNG)-RELATED"/>
    <property type="match status" value="1"/>
</dbReference>
<dbReference type="GO" id="GO:0004497">
    <property type="term" value="F:monooxygenase activity"/>
    <property type="evidence" value="ECO:0007669"/>
    <property type="project" value="UniProtKB-KW"/>
</dbReference>
<keyword evidence="4 11" id="KW-0349">Heme</keyword>
<gene>
    <name evidence="14" type="ORF">RCL2_001602300</name>
</gene>
<dbReference type="GO" id="GO:0016020">
    <property type="term" value="C:membrane"/>
    <property type="evidence" value="ECO:0007669"/>
    <property type="project" value="UniProtKB-SubCell"/>
</dbReference>
<proteinExistence type="inferred from homology"/>
<accession>A0A8H3LN16</accession>
<sequence length="494" mass="56573">MIGVSLFQIFVVFMIVLYIIRRPRIGKNEPPLVPYTIPILGHTFNYLFNIRKFIKECKKQYGECFSIYIFGEVVTVLSRDSLTEVFKSPDDFDFTSATNEFFPLKSLLPYNADVDIKFHAKTTREQISGKLDTNIGIIRKYLVRGIDEWIGDCNEPKTIHSAWYLVNRIIALPIANILVGEEAASHEDLVKSLGDLAFDLGPLLIIPPILFFIHKKLHELVITLPLRFGWNPVSRHREVVVNRLKPIVEKRLKEKDELGDNYKPYNDLFEYYMNRPDFDNTKPNNLHLHVDNLFAITFAAINTTSKAAVDALYDLAGRPEILDELYEEALIIDKECNGQVTVADVQKMVKLDSFVKESLRHSGNIIFLPHYVISKGYTFSNGLTIPGRRKIILYTEDMLKAKENFGEDAEDFKPFRFVNTNSPATKVDRSYIVFGGGKHACPGRFFAINETKMFLHKLILKYRVSTKSGKIEDKIYIGPLTSPSQSGIVFENRI</sequence>
<comment type="subcellular location">
    <subcellularLocation>
        <location evidence="2">Membrane</location>
    </subcellularLocation>
</comment>
<evidence type="ECO:0000256" key="3">
    <source>
        <dbReference type="ARBA" id="ARBA00010617"/>
    </source>
</evidence>
<dbReference type="InterPro" id="IPR036396">
    <property type="entry name" value="Cyt_P450_sf"/>
</dbReference>
<protein>
    <submittedName>
        <fullName evidence="14">Cytochrome P450</fullName>
    </submittedName>
</protein>
<evidence type="ECO:0000256" key="10">
    <source>
        <dbReference type="ARBA" id="ARBA00023136"/>
    </source>
</evidence>
<dbReference type="PANTHER" id="PTHR46206">
    <property type="entry name" value="CYTOCHROME P450"/>
    <property type="match status" value="1"/>
</dbReference>
<dbReference type="EMBL" id="BLAL01000183">
    <property type="protein sequence ID" value="GES89110.1"/>
    <property type="molecule type" value="Genomic_DNA"/>
</dbReference>
<evidence type="ECO:0000256" key="2">
    <source>
        <dbReference type="ARBA" id="ARBA00004370"/>
    </source>
</evidence>